<feature type="signal peptide" evidence="2">
    <location>
        <begin position="1"/>
        <end position="19"/>
    </location>
</feature>
<keyword evidence="2" id="KW-0732">Signal</keyword>
<name>A0A484BTD3_DRONA</name>
<evidence type="ECO:0000313" key="3">
    <source>
        <dbReference type="EMBL" id="TDG52047.1"/>
    </source>
</evidence>
<evidence type="ECO:0008006" key="5">
    <source>
        <dbReference type="Google" id="ProtNLM"/>
    </source>
</evidence>
<dbReference type="AlphaFoldDB" id="A0A484BTD3"/>
<protein>
    <recommendedName>
        <fullName evidence="5">Lipocalin/cytosolic fatty-acid binding domain-containing protein</fullName>
    </recommendedName>
</protein>
<comment type="caution">
    <text evidence="3">The sequence shown here is derived from an EMBL/GenBank/DDBJ whole genome shotgun (WGS) entry which is preliminary data.</text>
</comment>
<sequence>MAVQQFVVLFLVLVSTSCAQYLHKLTSLRRFSCSRDAREQPLNLTAMSGYWYEAARIPNMDIMKCLNVSVPPTADGKLKLRLEYISTIHGEIHAVKETVSFPWNNFTKTSIFQLHYKTVKMNVTVTYKVVYSDPQLMTVLCGYSSISPFPLFKLLTRQRSMLHVALQCTIQYARHVPQQQQQQHQQHQHQLQQEEQHQQ</sequence>
<reference evidence="3 4" key="1">
    <citation type="journal article" date="2019" name="J. Hered.">
        <title>An Improved Genome Assembly for Drosophila navojoa, the Basal Species in the mojavensis Cluster.</title>
        <authorList>
            <person name="Vanderlinde T."/>
            <person name="Dupim E.G."/>
            <person name="Nazario-Yepiz N.O."/>
            <person name="Carvalho A.B."/>
        </authorList>
    </citation>
    <scope>NUCLEOTIDE SEQUENCE [LARGE SCALE GENOMIC DNA]</scope>
    <source>
        <strain evidence="3">Navoj_Jal97</strain>
        <tissue evidence="3">Whole organism</tissue>
    </source>
</reference>
<evidence type="ECO:0000256" key="1">
    <source>
        <dbReference type="SAM" id="MobiDB-lite"/>
    </source>
</evidence>
<gene>
    <name evidence="3" type="ORF">AWZ03_001328</name>
</gene>
<proteinExistence type="predicted"/>
<dbReference type="OMA" id="IAWEQQS"/>
<dbReference type="OrthoDB" id="8032801at2759"/>
<dbReference type="EMBL" id="LSRL02000005">
    <property type="protein sequence ID" value="TDG52047.1"/>
    <property type="molecule type" value="Genomic_DNA"/>
</dbReference>
<dbReference type="Proteomes" id="UP000295192">
    <property type="component" value="Unassembled WGS sequence"/>
</dbReference>
<organism evidence="3 4">
    <name type="scientific">Drosophila navojoa</name>
    <name type="common">Fruit fly</name>
    <dbReference type="NCBI Taxonomy" id="7232"/>
    <lineage>
        <taxon>Eukaryota</taxon>
        <taxon>Metazoa</taxon>
        <taxon>Ecdysozoa</taxon>
        <taxon>Arthropoda</taxon>
        <taxon>Hexapoda</taxon>
        <taxon>Insecta</taxon>
        <taxon>Pterygota</taxon>
        <taxon>Neoptera</taxon>
        <taxon>Endopterygota</taxon>
        <taxon>Diptera</taxon>
        <taxon>Brachycera</taxon>
        <taxon>Muscomorpha</taxon>
        <taxon>Ephydroidea</taxon>
        <taxon>Drosophilidae</taxon>
        <taxon>Drosophila</taxon>
    </lineage>
</organism>
<evidence type="ECO:0000256" key="2">
    <source>
        <dbReference type="SAM" id="SignalP"/>
    </source>
</evidence>
<keyword evidence="4" id="KW-1185">Reference proteome</keyword>
<feature type="compositionally biased region" description="Low complexity" evidence="1">
    <location>
        <begin position="179"/>
        <end position="191"/>
    </location>
</feature>
<dbReference type="InterPro" id="IPR012674">
    <property type="entry name" value="Calycin"/>
</dbReference>
<dbReference type="Gene3D" id="2.40.128.20">
    <property type="match status" value="1"/>
</dbReference>
<feature type="region of interest" description="Disordered" evidence="1">
    <location>
        <begin position="179"/>
        <end position="199"/>
    </location>
</feature>
<feature type="chain" id="PRO_5019772237" description="Lipocalin/cytosolic fatty-acid binding domain-containing protein" evidence="2">
    <location>
        <begin position="20"/>
        <end position="199"/>
    </location>
</feature>
<dbReference type="SUPFAM" id="SSF50814">
    <property type="entry name" value="Lipocalins"/>
    <property type="match status" value="1"/>
</dbReference>
<accession>A0A484BTD3</accession>
<evidence type="ECO:0000313" key="4">
    <source>
        <dbReference type="Proteomes" id="UP000295192"/>
    </source>
</evidence>